<dbReference type="KEGG" id="xbc:ELE36_01280"/>
<protein>
    <submittedName>
        <fullName evidence="1">Uncharacterized protein</fullName>
    </submittedName>
</protein>
<proteinExistence type="predicted"/>
<reference evidence="1 2" key="1">
    <citation type="submission" date="2019-01" db="EMBL/GenBank/DDBJ databases">
        <title>Pseudolysobacter antarctica gen. nov., sp. nov., isolated from Fildes Peninsula, Antarctica.</title>
        <authorList>
            <person name="Wei Z."/>
            <person name="Peng F."/>
        </authorList>
    </citation>
    <scope>NUCLEOTIDE SEQUENCE [LARGE SCALE GENOMIC DNA]</scope>
    <source>
        <strain evidence="1 2">AQ6-296</strain>
    </source>
</reference>
<gene>
    <name evidence="1" type="ORF">ELE36_01280</name>
</gene>
<dbReference type="EMBL" id="CP035704">
    <property type="protein sequence ID" value="QBB69121.1"/>
    <property type="molecule type" value="Genomic_DNA"/>
</dbReference>
<accession>A0A411HF72</accession>
<organism evidence="1 2">
    <name type="scientific">Pseudolysobacter antarcticus</name>
    <dbReference type="NCBI Taxonomy" id="2511995"/>
    <lineage>
        <taxon>Bacteria</taxon>
        <taxon>Pseudomonadati</taxon>
        <taxon>Pseudomonadota</taxon>
        <taxon>Gammaproteobacteria</taxon>
        <taxon>Lysobacterales</taxon>
        <taxon>Rhodanobacteraceae</taxon>
        <taxon>Pseudolysobacter</taxon>
    </lineage>
</organism>
<evidence type="ECO:0000313" key="1">
    <source>
        <dbReference type="EMBL" id="QBB69121.1"/>
    </source>
</evidence>
<name>A0A411HF72_9GAMM</name>
<dbReference type="RefSeq" id="WP_129831377.1">
    <property type="nucleotide sequence ID" value="NZ_CP035704.1"/>
</dbReference>
<dbReference type="AlphaFoldDB" id="A0A411HF72"/>
<dbReference type="OrthoDB" id="6194710at2"/>
<sequence length="394" mass="42420">MPDPQSHSLCPALLALELDAGSASAQLVLDRDAAADLASLVAADLARLVPGADALGLALLGAVYDQAQILRPGWPIYAELAEHYTRAIRIHGAEVPVFALGAHDDQMPSPLLQPERELLGGTMLLIPWILIGDATRVGAVGELMERDFVAKGEASAATADWLMRRFGLRLQHARYLTRNDLCALASVQLEHAGFGPLWQLLEGALLTPAQNEEAISASGQTFFYDDGRITTAPRGYHAWAASEAAAYYNEPHEFVRGFAAYLFELRQYAALLKAHELPLHLLHTSDTAHAEDGGYWIETLAHANTPGARHVFAHELRGLGVIVLTVAAVADGNAHPIAHAYPIQPNAFAAALDELHRRFGSSGAPIRLGELAINHAEKTLIVPPQALANLPRTH</sequence>
<evidence type="ECO:0000313" key="2">
    <source>
        <dbReference type="Proteomes" id="UP000291562"/>
    </source>
</evidence>
<keyword evidence="2" id="KW-1185">Reference proteome</keyword>
<dbReference type="Proteomes" id="UP000291562">
    <property type="component" value="Chromosome"/>
</dbReference>